<organism evidence="2 3">
    <name type="scientific">Rheinheimera maricola</name>
    <dbReference type="NCBI Taxonomy" id="2793282"/>
    <lineage>
        <taxon>Bacteria</taxon>
        <taxon>Pseudomonadati</taxon>
        <taxon>Pseudomonadota</taxon>
        <taxon>Gammaproteobacteria</taxon>
        <taxon>Chromatiales</taxon>
        <taxon>Chromatiaceae</taxon>
        <taxon>Rheinheimera</taxon>
    </lineage>
</organism>
<sequence length="168" mass="18758">MKYIFTLLLIAALIKPALAHKFSTAYMDVTQQAGQPTLLWKVAIHDLALAGLIQAPNSHKVSWQQVLDSEARLQGYITQRLTLISGNEPCQLKTAATDWLAQRLLQDMFLLLPIQTNCVDSADLQLSYQALFDSQHSHKLLLSWQLPPLKANAVLTAKSPQYPSHKAE</sequence>
<protein>
    <recommendedName>
        <fullName evidence="4">DUF2796 domain-containing protein</fullName>
    </recommendedName>
</protein>
<feature type="chain" id="PRO_5047331165" description="DUF2796 domain-containing protein" evidence="1">
    <location>
        <begin position="20"/>
        <end position="168"/>
    </location>
</feature>
<dbReference type="Proteomes" id="UP000663814">
    <property type="component" value="Unassembled WGS sequence"/>
</dbReference>
<evidence type="ECO:0000313" key="3">
    <source>
        <dbReference type="Proteomes" id="UP000663814"/>
    </source>
</evidence>
<name>A0ABS7XB54_9GAMM</name>
<dbReference type="EMBL" id="JAERPS020000005">
    <property type="protein sequence ID" value="MBZ9612772.1"/>
    <property type="molecule type" value="Genomic_DNA"/>
</dbReference>
<evidence type="ECO:0008006" key="4">
    <source>
        <dbReference type="Google" id="ProtNLM"/>
    </source>
</evidence>
<reference evidence="2 3" key="1">
    <citation type="submission" date="2021-08" db="EMBL/GenBank/DDBJ databases">
        <title>Rheinheimera aquimaris sp. nov., isolated from seawater of the East Sea in Korea.</title>
        <authorList>
            <person name="Kim K.H."/>
            <person name="Wenting R."/>
            <person name="Kim K.R."/>
            <person name="Jeon C.O."/>
        </authorList>
    </citation>
    <scope>NUCLEOTIDE SEQUENCE [LARGE SCALE GENOMIC DNA]</scope>
    <source>
        <strain evidence="2 3">MA-13</strain>
    </source>
</reference>
<gene>
    <name evidence="2" type="ORF">I4W93_014350</name>
</gene>
<evidence type="ECO:0000256" key="1">
    <source>
        <dbReference type="SAM" id="SignalP"/>
    </source>
</evidence>
<evidence type="ECO:0000313" key="2">
    <source>
        <dbReference type="EMBL" id="MBZ9612772.1"/>
    </source>
</evidence>
<accession>A0ABS7XB54</accession>
<feature type="signal peptide" evidence="1">
    <location>
        <begin position="1"/>
        <end position="19"/>
    </location>
</feature>
<keyword evidence="1" id="KW-0732">Signal</keyword>
<dbReference type="RefSeq" id="WP_205312256.1">
    <property type="nucleotide sequence ID" value="NZ_JAERPS020000005.1"/>
</dbReference>
<comment type="caution">
    <text evidence="2">The sequence shown here is derived from an EMBL/GenBank/DDBJ whole genome shotgun (WGS) entry which is preliminary data.</text>
</comment>
<keyword evidence="3" id="KW-1185">Reference proteome</keyword>
<proteinExistence type="predicted"/>